<dbReference type="PANTHER" id="PTHR42887">
    <property type="entry name" value="OS12G0638800 PROTEIN"/>
    <property type="match status" value="1"/>
</dbReference>
<keyword evidence="2" id="KW-0285">Flavoprotein</keyword>
<feature type="domain" description="RsdA/BaiN/AoA(So)-like Rossmann fold-like" evidence="4">
    <location>
        <begin position="2"/>
        <end position="406"/>
    </location>
</feature>
<keyword evidence="7" id="KW-1185">Reference proteome</keyword>
<accession>A0A1I0VJG2</accession>
<evidence type="ECO:0000256" key="2">
    <source>
        <dbReference type="ARBA" id="ARBA00022630"/>
    </source>
</evidence>
<dbReference type="OrthoDB" id="9773233at2"/>
<dbReference type="NCBIfam" id="TIGR00275">
    <property type="entry name" value="aminoacetone oxidase family FAD-binding enzyme"/>
    <property type="match status" value="1"/>
</dbReference>
<evidence type="ECO:0000313" key="7">
    <source>
        <dbReference type="Proteomes" id="UP000198838"/>
    </source>
</evidence>
<evidence type="ECO:0000259" key="4">
    <source>
        <dbReference type="Pfam" id="PF03486"/>
    </source>
</evidence>
<dbReference type="InterPro" id="IPR057661">
    <property type="entry name" value="RsdA/BaiN/AoA(So)_Rossmann"/>
</dbReference>
<evidence type="ECO:0000313" key="6">
    <source>
        <dbReference type="EMBL" id="SFA76338.1"/>
    </source>
</evidence>
<dbReference type="InterPro" id="IPR004792">
    <property type="entry name" value="BaiN-like"/>
</dbReference>
<dbReference type="InterPro" id="IPR036188">
    <property type="entry name" value="FAD/NAD-bd_sf"/>
</dbReference>
<gene>
    <name evidence="6" type="ORF">SAMN05216249_10239</name>
</gene>
<dbReference type="AlphaFoldDB" id="A0A1I0VJG2"/>
<dbReference type="PRINTS" id="PR00411">
    <property type="entry name" value="PNDRDTASEI"/>
</dbReference>
<dbReference type="SUPFAM" id="SSF160996">
    <property type="entry name" value="HI0933 insert domain-like"/>
    <property type="match status" value="1"/>
</dbReference>
<dbReference type="Pfam" id="PF03486">
    <property type="entry name" value="HI0933_like"/>
    <property type="match status" value="1"/>
</dbReference>
<sequence length="408" mass="45258">MNLIIVGAGAAGMMAAYSASLQNKFDNITILEKNEKAGKKIYITGKGRCNYTNFSDRETILSSIISNSKFMYSSFSAFNNYDVFDFFESNGVPSKIERGNRVFPVSDKASDIIRCLTKVLSENKVKIVYNTNIVSIKKEEDLFYIKDDNGKKYISESVIIATGGASYPSTGSSGDGYDFARAFGLEVKEPEPSLVPFNAKEDYVKELQGLSLKNITAYIYDGEKMIYEEFGEMLFTHFGVSGPIILKASSYIGNILKKKSLKMFIDFKPALDDKALDRRLLKDFEEAKNKAFKNSLGGLLPTKMIPVIIQLSKINPDKKVNEITKEERLILLKLLKHFPFTLTGLRGMNEAIITRGGVLVSQINPKTMECKNIKGLFFAGEVLDVDALTGGYNLQVAWSSGYAAGKNA</sequence>
<evidence type="ECO:0000256" key="3">
    <source>
        <dbReference type="ARBA" id="ARBA00022827"/>
    </source>
</evidence>
<dbReference type="RefSeq" id="WP_092869997.1">
    <property type="nucleotide sequence ID" value="NZ_FOJY01000002.1"/>
</dbReference>
<name>A0A1I0VJG2_9FIRM</name>
<dbReference type="Pfam" id="PF22780">
    <property type="entry name" value="HI0933_like_1st"/>
    <property type="match status" value="1"/>
</dbReference>
<dbReference type="STRING" id="1120918.SAMN05216249_10239"/>
<feature type="domain" description="RsdA/BaiN/AoA(So)-like insert" evidence="5">
    <location>
        <begin position="191"/>
        <end position="353"/>
    </location>
</feature>
<dbReference type="Gene3D" id="3.50.50.60">
    <property type="entry name" value="FAD/NAD(P)-binding domain"/>
    <property type="match status" value="1"/>
</dbReference>
<dbReference type="Proteomes" id="UP000198838">
    <property type="component" value="Unassembled WGS sequence"/>
</dbReference>
<evidence type="ECO:0000259" key="5">
    <source>
        <dbReference type="Pfam" id="PF22780"/>
    </source>
</evidence>
<proteinExistence type="predicted"/>
<dbReference type="EMBL" id="FOJY01000002">
    <property type="protein sequence ID" value="SFA76338.1"/>
    <property type="molecule type" value="Genomic_DNA"/>
</dbReference>
<keyword evidence="3" id="KW-0274">FAD</keyword>
<dbReference type="PRINTS" id="PR00368">
    <property type="entry name" value="FADPNR"/>
</dbReference>
<dbReference type="PANTHER" id="PTHR42887:SF2">
    <property type="entry name" value="OS12G0638800 PROTEIN"/>
    <property type="match status" value="1"/>
</dbReference>
<evidence type="ECO:0000256" key="1">
    <source>
        <dbReference type="ARBA" id="ARBA00001974"/>
    </source>
</evidence>
<dbReference type="SUPFAM" id="SSF51905">
    <property type="entry name" value="FAD/NAD(P)-binding domain"/>
    <property type="match status" value="1"/>
</dbReference>
<dbReference type="InterPro" id="IPR023166">
    <property type="entry name" value="BaiN-like_dom_sf"/>
</dbReference>
<reference evidence="6 7" key="1">
    <citation type="submission" date="2016-10" db="EMBL/GenBank/DDBJ databases">
        <authorList>
            <person name="de Groot N.N."/>
        </authorList>
    </citation>
    <scope>NUCLEOTIDE SEQUENCE [LARGE SCALE GENOMIC DNA]</scope>
    <source>
        <strain evidence="6 7">DSM 5522</strain>
    </source>
</reference>
<evidence type="ECO:0008006" key="8">
    <source>
        <dbReference type="Google" id="ProtNLM"/>
    </source>
</evidence>
<dbReference type="InterPro" id="IPR055178">
    <property type="entry name" value="RsdA/BaiN/AoA(So)-like_dom"/>
</dbReference>
<comment type="cofactor">
    <cofactor evidence="1">
        <name>FAD</name>
        <dbReference type="ChEBI" id="CHEBI:57692"/>
    </cofactor>
</comment>
<organism evidence="6 7">
    <name type="scientific">Acetitomaculum ruminis DSM 5522</name>
    <dbReference type="NCBI Taxonomy" id="1120918"/>
    <lineage>
        <taxon>Bacteria</taxon>
        <taxon>Bacillati</taxon>
        <taxon>Bacillota</taxon>
        <taxon>Clostridia</taxon>
        <taxon>Lachnospirales</taxon>
        <taxon>Lachnospiraceae</taxon>
        <taxon>Acetitomaculum</taxon>
    </lineage>
</organism>
<protein>
    <recommendedName>
        <fullName evidence="8">NAD(P)/FAD-dependent oxidoreductase</fullName>
    </recommendedName>
</protein>
<dbReference type="Gene3D" id="2.40.30.10">
    <property type="entry name" value="Translation factors"/>
    <property type="match status" value="1"/>
</dbReference>
<dbReference type="Gene3D" id="1.10.8.260">
    <property type="entry name" value="HI0933 insert domain-like"/>
    <property type="match status" value="1"/>
</dbReference>